<dbReference type="FunFam" id="3.30.420.40:FF:000188">
    <property type="entry name" value="Actin like 6B"/>
    <property type="match status" value="1"/>
</dbReference>
<keyword evidence="3" id="KW-0206">Cytoskeleton</keyword>
<dbReference type="PROSITE" id="PS00432">
    <property type="entry name" value="ACTINS_2"/>
    <property type="match status" value="1"/>
</dbReference>
<dbReference type="InterPro" id="IPR004001">
    <property type="entry name" value="Actin_CS"/>
</dbReference>
<name>A0A3M6UVI9_POCDA</name>
<evidence type="ECO:0000313" key="6">
    <source>
        <dbReference type="Proteomes" id="UP000275408"/>
    </source>
</evidence>
<evidence type="ECO:0000256" key="1">
    <source>
        <dbReference type="ARBA" id="ARBA00004245"/>
    </source>
</evidence>
<dbReference type="SMART" id="SM00268">
    <property type="entry name" value="ACTIN"/>
    <property type="match status" value="1"/>
</dbReference>
<keyword evidence="6" id="KW-1185">Reference proteome</keyword>
<dbReference type="FunFam" id="3.30.420.40:FF:000058">
    <property type="entry name" value="Putative actin-related protein 5"/>
    <property type="match status" value="1"/>
</dbReference>
<evidence type="ECO:0008006" key="7">
    <source>
        <dbReference type="Google" id="ProtNLM"/>
    </source>
</evidence>
<dbReference type="Gene3D" id="3.90.640.10">
    <property type="entry name" value="Actin, Chain A, domain 4"/>
    <property type="match status" value="1"/>
</dbReference>
<comment type="similarity">
    <text evidence="4">Belongs to the actin family. ARP1 subfamily.</text>
</comment>
<accession>A0A3M6UVI9</accession>
<dbReference type="GO" id="GO:0005856">
    <property type="term" value="C:cytoskeleton"/>
    <property type="evidence" value="ECO:0007669"/>
    <property type="project" value="UniProtKB-SubCell"/>
</dbReference>
<dbReference type="OrthoDB" id="5132116at2759"/>
<dbReference type="Proteomes" id="UP000275408">
    <property type="component" value="Unassembled WGS sequence"/>
</dbReference>
<dbReference type="PANTHER" id="PTHR11937">
    <property type="entry name" value="ACTIN"/>
    <property type="match status" value="1"/>
</dbReference>
<evidence type="ECO:0000256" key="4">
    <source>
        <dbReference type="ARBA" id="ARBA00038483"/>
    </source>
</evidence>
<dbReference type="STRING" id="46731.A0A3M6UVI9"/>
<dbReference type="InterPro" id="IPR004000">
    <property type="entry name" value="Actin"/>
</dbReference>
<dbReference type="SUPFAM" id="SSF53067">
    <property type="entry name" value="Actin-like ATPase domain"/>
    <property type="match status" value="2"/>
</dbReference>
<evidence type="ECO:0000313" key="5">
    <source>
        <dbReference type="EMBL" id="RMX57637.1"/>
    </source>
</evidence>
<keyword evidence="2" id="KW-0963">Cytoplasm</keyword>
<gene>
    <name evidence="5" type="ORF">pdam_00015905</name>
</gene>
<dbReference type="PRINTS" id="PR00190">
    <property type="entry name" value="ACTIN"/>
</dbReference>
<dbReference type="Gene3D" id="3.30.420.40">
    <property type="match status" value="2"/>
</dbReference>
<evidence type="ECO:0000256" key="2">
    <source>
        <dbReference type="ARBA" id="ARBA00022490"/>
    </source>
</evidence>
<dbReference type="Gene3D" id="2.30.36.70">
    <property type="entry name" value="Actin, Chain A, domain 2"/>
    <property type="match status" value="1"/>
</dbReference>
<protein>
    <recommendedName>
        <fullName evidence="7">Actin-like protein 6A</fullName>
    </recommendedName>
</protein>
<dbReference type="AlphaFoldDB" id="A0A3M6UVI9"/>
<proteinExistence type="inferred from homology"/>
<comment type="subcellular location">
    <subcellularLocation>
        <location evidence="1">Cytoplasm</location>
        <location evidence="1">Cytoskeleton</location>
    </subcellularLocation>
</comment>
<comment type="caution">
    <text evidence="5">The sequence shown here is derived from an EMBL/GenBank/DDBJ whole genome shotgun (WGS) entry which is preliminary data.</text>
</comment>
<dbReference type="InterPro" id="IPR043129">
    <property type="entry name" value="ATPase_NBD"/>
</dbReference>
<dbReference type="CDD" id="cd13395">
    <property type="entry name" value="ASKHA_NBD_Arp4_ACTL6-like"/>
    <property type="match status" value="1"/>
</dbReference>
<organism evidence="5 6">
    <name type="scientific">Pocillopora damicornis</name>
    <name type="common">Cauliflower coral</name>
    <name type="synonym">Millepora damicornis</name>
    <dbReference type="NCBI Taxonomy" id="46731"/>
    <lineage>
        <taxon>Eukaryota</taxon>
        <taxon>Metazoa</taxon>
        <taxon>Cnidaria</taxon>
        <taxon>Anthozoa</taxon>
        <taxon>Hexacorallia</taxon>
        <taxon>Scleractinia</taxon>
        <taxon>Astrocoeniina</taxon>
        <taxon>Pocilloporidae</taxon>
        <taxon>Pocillopora</taxon>
    </lineage>
</organism>
<reference evidence="5 6" key="1">
    <citation type="journal article" date="2018" name="Sci. Rep.">
        <title>Comparative analysis of the Pocillopora damicornis genome highlights role of immune system in coral evolution.</title>
        <authorList>
            <person name="Cunning R."/>
            <person name="Bay R.A."/>
            <person name="Gillette P."/>
            <person name="Baker A.C."/>
            <person name="Traylor-Knowles N."/>
        </authorList>
    </citation>
    <scope>NUCLEOTIDE SEQUENCE [LARGE SCALE GENOMIC DNA]</scope>
    <source>
        <strain evidence="5">RSMAS</strain>
        <tissue evidence="5">Whole animal</tissue>
    </source>
</reference>
<sequence length="488" mass="54582">MALHSEEVEMELWRKDLLATFYGLKISNIVEYLGAKKRTIWINNKLYWFFFKLKLQIKMSGGVYGGDEVGAIVFDIGAHSVRAGYAGEDCPKYDIPTHVGTLEEEVKDEIMETDAPPEEKPKLPEKKYYIDTNYIHLPKENMEIINPVKDGMIEDWDTFEKLLDYMYAKDIKSESALHPVVMSEASWNVRAKREKLTELMFEKYNIPAFFLCKSAVLTAFANGRSTGLVIDSGATQTSAVPVHDGYVLQQAIVKSPLAGDFITAQCRQMFEEQNIEIVPPYLIASKEASKEGGPAIFTKKNNIPPLTKSFHRHMVTETLQDFQASVLQVSDGPYDESILGNIPGVVYEFPNGYNNTFGVERFKICEGLFDPSNVKGIEGSTAIGVTQVVTTSVGMTDIDIRAGLFGSVIVTGGNTLLQGFNERLNRELLSKTPPSMRLKLISSAPTERRFNPWIGGSILASLGSFQQMWISKQEYEDQGKGCVERKCP</sequence>
<dbReference type="FunFam" id="3.90.640.10:FF:000009">
    <property type="entry name" value="Actin-like 6A, isoform CRA_a"/>
    <property type="match status" value="1"/>
</dbReference>
<evidence type="ECO:0000256" key="3">
    <source>
        <dbReference type="ARBA" id="ARBA00023212"/>
    </source>
</evidence>
<dbReference type="EMBL" id="RCHS01000626">
    <property type="protein sequence ID" value="RMX57637.1"/>
    <property type="molecule type" value="Genomic_DNA"/>
</dbReference>
<dbReference type="Pfam" id="PF00022">
    <property type="entry name" value="Actin"/>
    <property type="match status" value="1"/>
</dbReference>